<evidence type="ECO:0008006" key="4">
    <source>
        <dbReference type="Google" id="ProtNLM"/>
    </source>
</evidence>
<evidence type="ECO:0000256" key="1">
    <source>
        <dbReference type="SAM" id="MobiDB-lite"/>
    </source>
</evidence>
<proteinExistence type="predicted"/>
<keyword evidence="3" id="KW-1185">Reference proteome</keyword>
<evidence type="ECO:0000313" key="3">
    <source>
        <dbReference type="Proteomes" id="UP000613075"/>
    </source>
</evidence>
<protein>
    <recommendedName>
        <fullName evidence="4">Phage tail protein</fullName>
    </recommendedName>
</protein>
<comment type="caution">
    <text evidence="2">The sequence shown here is derived from an EMBL/GenBank/DDBJ whole genome shotgun (WGS) entry which is preliminary data.</text>
</comment>
<dbReference type="EMBL" id="JADDUM010000041">
    <property type="protein sequence ID" value="MBE8590776.1"/>
    <property type="molecule type" value="Genomic_DNA"/>
</dbReference>
<sequence>MSLSNFSNDLTVVTINGRQIQDWGDTATPYTDAPIDPRSQLRRGQGGNAVRLDRQNPGREVNVYLNPGSSDSAYVQGLLNSNANITLTFTQIGTLETALGSEGVIVNDGQRGRAGSTITDDQFTMQFNIWEATRG</sequence>
<accession>A0ABR9SQ07</accession>
<dbReference type="RefSeq" id="WP_108574112.1">
    <property type="nucleotide sequence ID" value="NZ_JADDUM010000041.1"/>
</dbReference>
<gene>
    <name evidence="2" type="ORF">IQK56_07425</name>
</gene>
<reference evidence="2 3" key="1">
    <citation type="submission" date="2020-10" db="EMBL/GenBank/DDBJ databases">
        <title>The draft genomes of Cyclamen pathogen Pseudomonas sp.</title>
        <authorList>
            <person name="Fujikawa T."/>
            <person name="Sawada H."/>
        </authorList>
    </citation>
    <scope>NUCLEOTIDE SEQUENCE [LARGE SCALE GENOMIC DNA]</scope>
    <source>
        <strain evidence="2 3">MAFF 301449</strain>
    </source>
</reference>
<evidence type="ECO:0000313" key="2">
    <source>
        <dbReference type="EMBL" id="MBE8590776.1"/>
    </source>
</evidence>
<feature type="region of interest" description="Disordered" evidence="1">
    <location>
        <begin position="23"/>
        <end position="55"/>
    </location>
</feature>
<name>A0ABR9SQ07_9PSED</name>
<dbReference type="Proteomes" id="UP000613075">
    <property type="component" value="Unassembled WGS sequence"/>
</dbReference>
<organism evidence="2 3">
    <name type="scientific">Pseudomonas cyclaminis</name>
    <dbReference type="NCBI Taxonomy" id="2781239"/>
    <lineage>
        <taxon>Bacteria</taxon>
        <taxon>Pseudomonadati</taxon>
        <taxon>Pseudomonadota</taxon>
        <taxon>Gammaproteobacteria</taxon>
        <taxon>Pseudomonadales</taxon>
        <taxon>Pseudomonadaceae</taxon>
        <taxon>Pseudomonas</taxon>
    </lineage>
</organism>